<gene>
    <name evidence="2" type="ORF">SK128_021679</name>
</gene>
<comment type="caution">
    <text evidence="2">The sequence shown here is derived from an EMBL/GenBank/DDBJ whole genome shotgun (WGS) entry which is preliminary data.</text>
</comment>
<dbReference type="SUPFAM" id="SSF46689">
    <property type="entry name" value="Homeodomain-like"/>
    <property type="match status" value="1"/>
</dbReference>
<evidence type="ECO:0000313" key="2">
    <source>
        <dbReference type="EMBL" id="KAK7067544.1"/>
    </source>
</evidence>
<comment type="subcellular location">
    <subcellularLocation>
        <location evidence="1">Nucleus</location>
    </subcellularLocation>
</comment>
<dbReference type="Proteomes" id="UP001381693">
    <property type="component" value="Unassembled WGS sequence"/>
</dbReference>
<dbReference type="InterPro" id="IPR009057">
    <property type="entry name" value="Homeodomain-like_sf"/>
</dbReference>
<dbReference type="InterPro" id="IPR036388">
    <property type="entry name" value="WH-like_DNA-bd_sf"/>
</dbReference>
<dbReference type="EMBL" id="JAXCGZ010018092">
    <property type="protein sequence ID" value="KAK7067544.1"/>
    <property type="molecule type" value="Genomic_DNA"/>
</dbReference>
<protein>
    <submittedName>
        <fullName evidence="2">Uncharacterized protein</fullName>
    </submittedName>
</protein>
<reference evidence="2 3" key="1">
    <citation type="submission" date="2023-11" db="EMBL/GenBank/DDBJ databases">
        <title>Halocaridina rubra genome assembly.</title>
        <authorList>
            <person name="Smith C."/>
        </authorList>
    </citation>
    <scope>NUCLEOTIDE SEQUENCE [LARGE SCALE GENOMIC DNA]</scope>
    <source>
        <strain evidence="2">EP-1</strain>
        <tissue evidence="2">Whole</tissue>
    </source>
</reference>
<dbReference type="Gene3D" id="1.10.10.10">
    <property type="entry name" value="Winged helix-like DNA-binding domain superfamily/Winged helix DNA-binding domain"/>
    <property type="match status" value="1"/>
</dbReference>
<dbReference type="Pfam" id="PF13551">
    <property type="entry name" value="HTH_29"/>
    <property type="match status" value="1"/>
</dbReference>
<organism evidence="2 3">
    <name type="scientific">Halocaridina rubra</name>
    <name type="common">Hawaiian red shrimp</name>
    <dbReference type="NCBI Taxonomy" id="373956"/>
    <lineage>
        <taxon>Eukaryota</taxon>
        <taxon>Metazoa</taxon>
        <taxon>Ecdysozoa</taxon>
        <taxon>Arthropoda</taxon>
        <taxon>Crustacea</taxon>
        <taxon>Multicrustacea</taxon>
        <taxon>Malacostraca</taxon>
        <taxon>Eumalacostraca</taxon>
        <taxon>Eucarida</taxon>
        <taxon>Decapoda</taxon>
        <taxon>Pleocyemata</taxon>
        <taxon>Caridea</taxon>
        <taxon>Atyoidea</taxon>
        <taxon>Atyidae</taxon>
        <taxon>Halocaridina</taxon>
    </lineage>
</organism>
<evidence type="ECO:0000313" key="3">
    <source>
        <dbReference type="Proteomes" id="UP001381693"/>
    </source>
</evidence>
<dbReference type="AlphaFoldDB" id="A0AAN8WUA2"/>
<feature type="non-terminal residue" evidence="2">
    <location>
        <position position="1"/>
    </location>
</feature>
<evidence type="ECO:0000256" key="1">
    <source>
        <dbReference type="ARBA" id="ARBA00004123"/>
    </source>
</evidence>
<accession>A0AAN8WUA2</accession>
<dbReference type="GO" id="GO:0005634">
    <property type="term" value="C:nucleus"/>
    <property type="evidence" value="ECO:0007669"/>
    <property type="project" value="UniProtKB-SubCell"/>
</dbReference>
<sequence>YQNRMDGLPCERPDIMQTRAQIIWMWFFGESVRRISWATGVSQTTVYRWIRRWQREGHVNTRPRTGRPHKTHNINLNK</sequence>
<proteinExistence type="predicted"/>
<keyword evidence="3" id="KW-1185">Reference proteome</keyword>
<name>A0AAN8WUA2_HALRR</name>